<dbReference type="PROSITE" id="PS50931">
    <property type="entry name" value="HTH_LYSR"/>
    <property type="match status" value="1"/>
</dbReference>
<evidence type="ECO:0000256" key="2">
    <source>
        <dbReference type="ARBA" id="ARBA00023015"/>
    </source>
</evidence>
<dbReference type="STRING" id="161895.CPHO_07305"/>
<feature type="domain" description="HTH lysR-type" evidence="6">
    <location>
        <begin position="1"/>
        <end position="57"/>
    </location>
</feature>
<dbReference type="InterPro" id="IPR017685">
    <property type="entry name" value="ArgP"/>
</dbReference>
<evidence type="ECO:0000256" key="5">
    <source>
        <dbReference type="ARBA" id="ARBA00023163"/>
    </source>
</evidence>
<dbReference type="RefSeq" id="WP_075734515.1">
    <property type="nucleotide sequence ID" value="NZ_CP009249.1"/>
</dbReference>
<dbReference type="Gene3D" id="1.10.10.10">
    <property type="entry name" value="Winged helix-like DNA-binding domain superfamily/Winged helix DNA-binding domain"/>
    <property type="match status" value="1"/>
</dbReference>
<dbReference type="GO" id="GO:0003700">
    <property type="term" value="F:DNA-binding transcription factor activity"/>
    <property type="evidence" value="ECO:0007669"/>
    <property type="project" value="InterPro"/>
</dbReference>
<evidence type="ECO:0000256" key="3">
    <source>
        <dbReference type="ARBA" id="ARBA00023125"/>
    </source>
</evidence>
<evidence type="ECO:0000313" key="8">
    <source>
        <dbReference type="Proteomes" id="UP000185491"/>
    </source>
</evidence>
<comment type="similarity">
    <text evidence="1">Belongs to the LysR transcriptional regulatory family.</text>
</comment>
<protein>
    <submittedName>
        <fullName evidence="7">LysR family transcriptional regulator</fullName>
    </submittedName>
</protein>
<dbReference type="Pfam" id="PF00126">
    <property type="entry name" value="HTH_1"/>
    <property type="match status" value="1"/>
</dbReference>
<keyword evidence="4" id="KW-0010">Activator</keyword>
<keyword evidence="3" id="KW-0238">DNA-binding</keyword>
<gene>
    <name evidence="7" type="ORF">CPHO_07305</name>
</gene>
<dbReference type="EMBL" id="CP009249">
    <property type="protein sequence ID" value="APT92729.1"/>
    <property type="molecule type" value="Genomic_DNA"/>
</dbReference>
<proteinExistence type="inferred from homology"/>
<organism evidence="7 8">
    <name type="scientific">Corynebacterium phocae</name>
    <dbReference type="NCBI Taxonomy" id="161895"/>
    <lineage>
        <taxon>Bacteria</taxon>
        <taxon>Bacillati</taxon>
        <taxon>Actinomycetota</taxon>
        <taxon>Actinomycetes</taxon>
        <taxon>Mycobacteriales</taxon>
        <taxon>Corynebacteriaceae</taxon>
        <taxon>Corynebacterium</taxon>
    </lineage>
</organism>
<dbReference type="KEGG" id="cpho:CPHO_07305"/>
<dbReference type="InterPro" id="IPR000847">
    <property type="entry name" value="LysR_HTH_N"/>
</dbReference>
<dbReference type="AlphaFoldDB" id="A0A1L7D3K0"/>
<keyword evidence="5" id="KW-0804">Transcription</keyword>
<evidence type="ECO:0000256" key="1">
    <source>
        <dbReference type="ARBA" id="ARBA00009437"/>
    </source>
</evidence>
<dbReference type="NCBIfam" id="TIGR03298">
    <property type="entry name" value="argP"/>
    <property type="match status" value="1"/>
</dbReference>
<name>A0A1L7D3K0_9CORY</name>
<evidence type="ECO:0000259" key="6">
    <source>
        <dbReference type="PROSITE" id="PS50931"/>
    </source>
</evidence>
<sequence>MNQSQMETLLAIVDEGSFEVAAAVLGVSPSAVSQRIKSLESSTGRVLLRRSTPVTPTEAGEILVQTARHVALVQAEAKAQLSQHMRNVPLSVAVNADSLNTWFKDVIADTAAHGDVSLKIRVEDENATLGMLRRGDVVGAVTSEPNPVAGCESTPVGTMRYFAMASPSMELRAWDKMPAVLYNQQDPLFKRWLRGKDLTLRDLSRRVSYIPSVDAYNDAVRVGLGWGMIPEIQASELLARGELVIIDDTPLELDLYWQRWRLESAMLERLTASVFLAAAGALPPGN</sequence>
<dbReference type="Pfam" id="PF03466">
    <property type="entry name" value="LysR_substrate"/>
    <property type="match status" value="1"/>
</dbReference>
<dbReference type="NCBIfam" id="NF002964">
    <property type="entry name" value="PRK03635.1"/>
    <property type="match status" value="1"/>
</dbReference>
<reference evidence="7 8" key="1">
    <citation type="submission" date="2014-08" db="EMBL/GenBank/DDBJ databases">
        <title>Complete genome sequence of Corynebacterium phocae M408/89/1(T)(=DSM 44612(T)), isolated from the common seal (Phoca vitulina).</title>
        <authorList>
            <person name="Ruckert C."/>
            <person name="Albersmeier A."/>
            <person name="Winkler A."/>
            <person name="Kalinowski J."/>
        </authorList>
    </citation>
    <scope>NUCLEOTIDE SEQUENCE [LARGE SCALE GENOMIC DNA]</scope>
    <source>
        <strain evidence="7 8">M408/89/1</strain>
    </source>
</reference>
<dbReference type="PANTHER" id="PTHR30579:SF2">
    <property type="entry name" value="HTH-TYPE TRANSCRIPTIONAL REGULATOR ARGP"/>
    <property type="match status" value="1"/>
</dbReference>
<dbReference type="SUPFAM" id="SSF53850">
    <property type="entry name" value="Periplasmic binding protein-like II"/>
    <property type="match status" value="1"/>
</dbReference>
<dbReference type="Proteomes" id="UP000185491">
    <property type="component" value="Chromosome"/>
</dbReference>
<dbReference type="Gene3D" id="3.40.190.290">
    <property type="match status" value="1"/>
</dbReference>
<evidence type="ECO:0000313" key="7">
    <source>
        <dbReference type="EMBL" id="APT92729.1"/>
    </source>
</evidence>
<dbReference type="InterPro" id="IPR036388">
    <property type="entry name" value="WH-like_DNA-bd_sf"/>
</dbReference>
<accession>A0A1L7D3K0</accession>
<keyword evidence="2" id="KW-0805">Transcription regulation</keyword>
<dbReference type="GO" id="GO:0003677">
    <property type="term" value="F:DNA binding"/>
    <property type="evidence" value="ECO:0007669"/>
    <property type="project" value="UniProtKB-KW"/>
</dbReference>
<dbReference type="InterPro" id="IPR036390">
    <property type="entry name" value="WH_DNA-bd_sf"/>
</dbReference>
<dbReference type="OrthoDB" id="3252676at2"/>
<dbReference type="InterPro" id="IPR005119">
    <property type="entry name" value="LysR_subst-bd"/>
</dbReference>
<dbReference type="SUPFAM" id="SSF46785">
    <property type="entry name" value="Winged helix' DNA-binding domain"/>
    <property type="match status" value="1"/>
</dbReference>
<keyword evidence="8" id="KW-1185">Reference proteome</keyword>
<evidence type="ECO:0000256" key="4">
    <source>
        <dbReference type="ARBA" id="ARBA00023159"/>
    </source>
</evidence>
<dbReference type="InterPro" id="IPR050176">
    <property type="entry name" value="LTTR"/>
</dbReference>
<dbReference type="PANTHER" id="PTHR30579">
    <property type="entry name" value="TRANSCRIPTIONAL REGULATOR"/>
    <property type="match status" value="1"/>
</dbReference>